<feature type="region of interest" description="Disordered" evidence="1">
    <location>
        <begin position="1"/>
        <end position="26"/>
    </location>
</feature>
<dbReference type="Proteomes" id="UP000554054">
    <property type="component" value="Unassembled WGS sequence"/>
</dbReference>
<dbReference type="PANTHER" id="PTHR33744:SF1">
    <property type="entry name" value="DNA-BINDING TRANSCRIPTIONAL ACTIVATOR ADER"/>
    <property type="match status" value="1"/>
</dbReference>
<keyword evidence="5" id="KW-1185">Reference proteome</keyword>
<gene>
    <name evidence="4" type="ORF">BJY20_000809</name>
</gene>
<evidence type="ECO:0000313" key="5">
    <source>
        <dbReference type="Proteomes" id="UP000554054"/>
    </source>
</evidence>
<dbReference type="InterPro" id="IPR058663">
    <property type="entry name" value="PucR-like_N"/>
</dbReference>
<dbReference type="InterPro" id="IPR042070">
    <property type="entry name" value="PucR_C-HTH_sf"/>
</dbReference>
<reference evidence="4 5" key="1">
    <citation type="submission" date="2020-07" db="EMBL/GenBank/DDBJ databases">
        <title>Sequencing the genomes of 1000 actinobacteria strains.</title>
        <authorList>
            <person name="Klenk H.-P."/>
        </authorList>
    </citation>
    <scope>NUCLEOTIDE SEQUENCE [LARGE SCALE GENOMIC DNA]</scope>
    <source>
        <strain evidence="4 5">DSM 26154</strain>
    </source>
</reference>
<organism evidence="4 5">
    <name type="scientific">Janibacter cremeus</name>
    <dbReference type="NCBI Taxonomy" id="1285192"/>
    <lineage>
        <taxon>Bacteria</taxon>
        <taxon>Bacillati</taxon>
        <taxon>Actinomycetota</taxon>
        <taxon>Actinomycetes</taxon>
        <taxon>Micrococcales</taxon>
        <taxon>Intrasporangiaceae</taxon>
        <taxon>Janibacter</taxon>
    </lineage>
</organism>
<dbReference type="Pfam" id="PF13556">
    <property type="entry name" value="HTH_30"/>
    <property type="match status" value="1"/>
</dbReference>
<evidence type="ECO:0000259" key="3">
    <source>
        <dbReference type="Pfam" id="PF25906"/>
    </source>
</evidence>
<evidence type="ECO:0008006" key="6">
    <source>
        <dbReference type="Google" id="ProtNLM"/>
    </source>
</evidence>
<feature type="domain" description="PucR-like N-terminal" evidence="3">
    <location>
        <begin position="42"/>
        <end position="183"/>
    </location>
</feature>
<dbReference type="RefSeq" id="WP_185990358.1">
    <property type="nucleotide sequence ID" value="NZ_JACCAE010000001.1"/>
</dbReference>
<accession>A0A852VJY4</accession>
<name>A0A852VJY4_9MICO</name>
<sequence length="427" mass="45592">MADESSREPTPGRTDGISARPRDGRRTAQRAAALALDEATVTALRRQLPRVAKLVVAEVMREVPAYDVPFQGRMGRIIEKAVQVSLESFVSLAAQSAPRSGARVGVGVAAARDLGQAEARAGRPVEALLSAYRVGAGAAWRELSVEAIAAGVDAATLGRFAELVFTYIDELSAASVAGHNSQTTSVERARIVHLDRLTRALLTDAGDAELDAAAAAATWTPPRTLTAVLVPAERLAATAAVLDPRTLTLSEDLPQREEHPVTGHAVLLVPDAGGRARAHLHEVLGGRPAVLGPARPWQLAGQSYDRTIRALPLAADDVPLDTDEVLPELVLHADPTALADLREAALAPFDDLAEGTADRLAETLRAWLLLQGRRELVAETLHVHPQTVRYRMNQVRDLFGERLADPDEVLAIILALGRSDRANPPAR</sequence>
<dbReference type="Gene3D" id="1.10.10.2840">
    <property type="entry name" value="PucR C-terminal helix-turn-helix domain"/>
    <property type="match status" value="1"/>
</dbReference>
<dbReference type="Pfam" id="PF25906">
    <property type="entry name" value="PucR-like_N"/>
    <property type="match status" value="1"/>
</dbReference>
<dbReference type="AlphaFoldDB" id="A0A852VJY4"/>
<proteinExistence type="predicted"/>
<feature type="domain" description="PucR C-terminal helix-turn-helix" evidence="2">
    <location>
        <begin position="360"/>
        <end position="416"/>
    </location>
</feature>
<evidence type="ECO:0000313" key="4">
    <source>
        <dbReference type="EMBL" id="NYF97417.1"/>
    </source>
</evidence>
<dbReference type="InterPro" id="IPR051448">
    <property type="entry name" value="CdaR-like_regulators"/>
</dbReference>
<dbReference type="PANTHER" id="PTHR33744">
    <property type="entry name" value="CARBOHYDRATE DIACID REGULATOR"/>
    <property type="match status" value="1"/>
</dbReference>
<evidence type="ECO:0000259" key="2">
    <source>
        <dbReference type="Pfam" id="PF13556"/>
    </source>
</evidence>
<protein>
    <recommendedName>
        <fullName evidence="6">PucR family transcriptional regulator</fullName>
    </recommendedName>
</protein>
<dbReference type="EMBL" id="JACCAE010000001">
    <property type="protein sequence ID" value="NYF97417.1"/>
    <property type="molecule type" value="Genomic_DNA"/>
</dbReference>
<comment type="caution">
    <text evidence="4">The sequence shown here is derived from an EMBL/GenBank/DDBJ whole genome shotgun (WGS) entry which is preliminary data.</text>
</comment>
<evidence type="ECO:0000256" key="1">
    <source>
        <dbReference type="SAM" id="MobiDB-lite"/>
    </source>
</evidence>
<dbReference type="InterPro" id="IPR025736">
    <property type="entry name" value="PucR_C-HTH_dom"/>
</dbReference>